<dbReference type="Gene3D" id="3.90.1150.10">
    <property type="entry name" value="Aspartate Aminotransferase, domain 1"/>
    <property type="match status" value="1"/>
</dbReference>
<dbReference type="GO" id="GO:0019343">
    <property type="term" value="P:cysteine biosynthetic process via cystathionine"/>
    <property type="evidence" value="ECO:0007669"/>
    <property type="project" value="TreeGrafter"/>
</dbReference>
<dbReference type="RefSeq" id="WP_108777291.1">
    <property type="nucleotide sequence ID" value="NZ_CP029186.1"/>
</dbReference>
<evidence type="ECO:0000313" key="8">
    <source>
        <dbReference type="Proteomes" id="UP000244929"/>
    </source>
</evidence>
<dbReference type="FunFam" id="3.90.1150.10:FF:000008">
    <property type="entry name" value="Cystathionine gamma-synthase"/>
    <property type="match status" value="1"/>
</dbReference>
<dbReference type="GO" id="GO:0005737">
    <property type="term" value="C:cytoplasm"/>
    <property type="evidence" value="ECO:0007669"/>
    <property type="project" value="TreeGrafter"/>
</dbReference>
<evidence type="ECO:0000256" key="2">
    <source>
        <dbReference type="ARBA" id="ARBA00009077"/>
    </source>
</evidence>
<keyword evidence="8" id="KW-1185">Reference proteome</keyword>
<dbReference type="EMBL" id="CP029186">
    <property type="protein sequence ID" value="AWH84585.1"/>
    <property type="molecule type" value="Genomic_DNA"/>
</dbReference>
<comment type="similarity">
    <text evidence="2 5">Belongs to the trans-sulfuration enzymes family.</text>
</comment>
<dbReference type="GO" id="GO:0004123">
    <property type="term" value="F:cystathionine gamma-lyase activity"/>
    <property type="evidence" value="ECO:0007669"/>
    <property type="project" value="UniProtKB-ARBA"/>
</dbReference>
<evidence type="ECO:0000256" key="4">
    <source>
        <dbReference type="PIRSR" id="PIRSR001434-2"/>
    </source>
</evidence>
<dbReference type="InterPro" id="IPR015422">
    <property type="entry name" value="PyrdxlP-dep_Trfase_small"/>
</dbReference>
<feature type="region of interest" description="Disordered" evidence="6">
    <location>
        <begin position="1"/>
        <end position="20"/>
    </location>
</feature>
<dbReference type="Proteomes" id="UP000244929">
    <property type="component" value="Chromosome"/>
</dbReference>
<dbReference type="InterPro" id="IPR054542">
    <property type="entry name" value="Cys_met_metab_PP"/>
</dbReference>
<dbReference type="InterPro" id="IPR000277">
    <property type="entry name" value="Cys/Met-Metab_PyrdxlP-dep_enz"/>
</dbReference>
<dbReference type="PANTHER" id="PTHR11808">
    <property type="entry name" value="TRANS-SULFURATION ENZYME FAMILY MEMBER"/>
    <property type="match status" value="1"/>
</dbReference>
<dbReference type="PROSITE" id="PS00868">
    <property type="entry name" value="CYS_MET_METAB_PP"/>
    <property type="match status" value="1"/>
</dbReference>
<dbReference type="GO" id="GO:0019346">
    <property type="term" value="P:transsulfuration"/>
    <property type="evidence" value="ECO:0007669"/>
    <property type="project" value="InterPro"/>
</dbReference>
<dbReference type="GO" id="GO:0030170">
    <property type="term" value="F:pyridoxal phosphate binding"/>
    <property type="evidence" value="ECO:0007669"/>
    <property type="project" value="InterPro"/>
</dbReference>
<proteinExistence type="inferred from homology"/>
<reference evidence="7 8" key="1">
    <citation type="submission" date="2018-04" db="EMBL/GenBank/DDBJ databases">
        <title>Genome sequencing of Flavobacterium sp. HYN0059.</title>
        <authorList>
            <person name="Yi H."/>
            <person name="Baek C."/>
        </authorList>
    </citation>
    <scope>NUCLEOTIDE SEQUENCE [LARGE SCALE GENOMIC DNA]</scope>
    <source>
        <strain evidence="7 8">HYN0059</strain>
    </source>
</reference>
<evidence type="ECO:0000256" key="3">
    <source>
        <dbReference type="ARBA" id="ARBA00022898"/>
    </source>
</evidence>
<dbReference type="FunFam" id="3.40.640.10:FF:000009">
    <property type="entry name" value="Cystathionine gamma-synthase homolog"/>
    <property type="match status" value="1"/>
</dbReference>
<name>A0A2S1QW12_9FLAO</name>
<accession>A0A2S1QW12</accession>
<protein>
    <submittedName>
        <fullName evidence="7">Cystathionine gamma-synthase</fullName>
    </submittedName>
</protein>
<dbReference type="Pfam" id="PF01053">
    <property type="entry name" value="Cys_Met_Meta_PP"/>
    <property type="match status" value="1"/>
</dbReference>
<keyword evidence="3 4" id="KW-0663">Pyridoxal phosphate</keyword>
<comment type="cofactor">
    <cofactor evidence="1 5">
        <name>pyridoxal 5'-phosphate</name>
        <dbReference type="ChEBI" id="CHEBI:597326"/>
    </cofactor>
</comment>
<dbReference type="PIRSF" id="PIRSF001434">
    <property type="entry name" value="CGS"/>
    <property type="match status" value="1"/>
</dbReference>
<evidence type="ECO:0000313" key="7">
    <source>
        <dbReference type="EMBL" id="AWH84585.1"/>
    </source>
</evidence>
<dbReference type="Gene3D" id="3.40.640.10">
    <property type="entry name" value="Type I PLP-dependent aspartate aminotransferase-like (Major domain)"/>
    <property type="match status" value="1"/>
</dbReference>
<gene>
    <name evidence="7" type="ORF">HYN59_05385</name>
</gene>
<dbReference type="InterPro" id="IPR015424">
    <property type="entry name" value="PyrdxlP-dep_Trfase"/>
</dbReference>
<sequence length="380" mass="41606">MKFNTKTIHGGQHHDPSTGAVMPPVYQTSTFVQSSPGVHSGYEYSRAANPTRTALENALASIENGARALAFSSGLAATDCVLRMLKAGDEVIAMDDLYGGTYRMFTRVYKDSGIKFHFVDMNDLEKFSSLFNENTKLVWAETPTNPLMKLADIEAVAKICKEKKVLFAVDNTFATPYLQRPLDLGADIVMHSATKYLGGHSDVIAGALIMKDAELGEQMHFLQFATGATLGPQDSYLVLRGIKTLHLRMQRHCENGQKVAEYLIKNPKIKAVYYPGLESHPFHALAKRQMQGGFGGMVSFTFTSGEKAEAIKFLENLKVFTLAESLGGVESLANHPALMTHASIPEDKRKEIGISDDLVRLSVGIEDAEDLIADIEQALG</sequence>
<dbReference type="KEGG" id="falb:HYN59_05385"/>
<dbReference type="OrthoDB" id="9803729at2"/>
<feature type="modified residue" description="N6-(pyridoxal phosphate)lysine" evidence="4">
    <location>
        <position position="195"/>
    </location>
</feature>
<dbReference type="AlphaFoldDB" id="A0A2S1QW12"/>
<evidence type="ECO:0000256" key="1">
    <source>
        <dbReference type="ARBA" id="ARBA00001933"/>
    </source>
</evidence>
<organism evidence="7 8">
    <name type="scientific">Flavobacterium album</name>
    <dbReference type="NCBI Taxonomy" id="2175091"/>
    <lineage>
        <taxon>Bacteria</taxon>
        <taxon>Pseudomonadati</taxon>
        <taxon>Bacteroidota</taxon>
        <taxon>Flavobacteriia</taxon>
        <taxon>Flavobacteriales</taxon>
        <taxon>Flavobacteriaceae</taxon>
        <taxon>Flavobacterium</taxon>
    </lineage>
</organism>
<dbReference type="NCBIfam" id="NF005871">
    <property type="entry name" value="PRK07811.1"/>
    <property type="match status" value="1"/>
</dbReference>
<dbReference type="SUPFAM" id="SSF53383">
    <property type="entry name" value="PLP-dependent transferases"/>
    <property type="match status" value="1"/>
</dbReference>
<dbReference type="CDD" id="cd00614">
    <property type="entry name" value="CGS_like"/>
    <property type="match status" value="1"/>
</dbReference>
<dbReference type="PANTHER" id="PTHR11808:SF15">
    <property type="entry name" value="CYSTATHIONINE GAMMA-LYASE"/>
    <property type="match status" value="1"/>
</dbReference>
<dbReference type="InterPro" id="IPR015421">
    <property type="entry name" value="PyrdxlP-dep_Trfase_major"/>
</dbReference>
<evidence type="ECO:0000256" key="6">
    <source>
        <dbReference type="SAM" id="MobiDB-lite"/>
    </source>
</evidence>
<evidence type="ECO:0000256" key="5">
    <source>
        <dbReference type="RuleBase" id="RU362118"/>
    </source>
</evidence>